<sequence length="141" mass="16149">MRASLIYKIPLDLPKDTGSENHHRQMRKSHCDALSSMTSELEPRCAPPPQGKRDIRAKTNCNKERRNLVHHLVHLARRYPAYHKPPPTPHCCRHCLTLLIRVEHARRIWVGGEDDQSANAHGPLDLTEVLTERSDMAIISE</sequence>
<name>A0A0D3GTD8_9ORYZ</name>
<dbReference type="AlphaFoldDB" id="A0A0D3GTD8"/>
<evidence type="ECO:0000313" key="1">
    <source>
        <dbReference type="EnsemblPlants" id="OBART07G21780.1"/>
    </source>
</evidence>
<dbReference type="EnsemblPlants" id="OBART07G21780.1">
    <property type="protein sequence ID" value="OBART07G21780.1"/>
    <property type="gene ID" value="OBART07G21780"/>
</dbReference>
<dbReference type="Proteomes" id="UP000026960">
    <property type="component" value="Chromosome 7"/>
</dbReference>
<keyword evidence="2" id="KW-1185">Reference proteome</keyword>
<organism evidence="1">
    <name type="scientific">Oryza barthii</name>
    <dbReference type="NCBI Taxonomy" id="65489"/>
    <lineage>
        <taxon>Eukaryota</taxon>
        <taxon>Viridiplantae</taxon>
        <taxon>Streptophyta</taxon>
        <taxon>Embryophyta</taxon>
        <taxon>Tracheophyta</taxon>
        <taxon>Spermatophyta</taxon>
        <taxon>Magnoliopsida</taxon>
        <taxon>Liliopsida</taxon>
        <taxon>Poales</taxon>
        <taxon>Poaceae</taxon>
        <taxon>BOP clade</taxon>
        <taxon>Oryzoideae</taxon>
        <taxon>Oryzeae</taxon>
        <taxon>Oryzinae</taxon>
        <taxon>Oryza</taxon>
    </lineage>
</organism>
<dbReference type="Gramene" id="OBART07G21780.1">
    <property type="protein sequence ID" value="OBART07G21780.1"/>
    <property type="gene ID" value="OBART07G21780"/>
</dbReference>
<accession>A0A0D3GTD8</accession>
<reference evidence="1" key="2">
    <citation type="submission" date="2015-03" db="UniProtKB">
        <authorList>
            <consortium name="EnsemblPlants"/>
        </authorList>
    </citation>
    <scope>IDENTIFICATION</scope>
</reference>
<evidence type="ECO:0000313" key="2">
    <source>
        <dbReference type="Proteomes" id="UP000026960"/>
    </source>
</evidence>
<proteinExistence type="predicted"/>
<protein>
    <submittedName>
        <fullName evidence="1">Uncharacterized protein</fullName>
    </submittedName>
</protein>
<reference evidence="1" key="1">
    <citation type="journal article" date="2009" name="Rice">
        <title>De Novo Next Generation Sequencing of Plant Genomes.</title>
        <authorList>
            <person name="Rounsley S."/>
            <person name="Marri P.R."/>
            <person name="Yu Y."/>
            <person name="He R."/>
            <person name="Sisneros N."/>
            <person name="Goicoechea J.L."/>
            <person name="Lee S.J."/>
            <person name="Angelova A."/>
            <person name="Kudrna D."/>
            <person name="Luo M."/>
            <person name="Affourtit J."/>
            <person name="Desany B."/>
            <person name="Knight J."/>
            <person name="Niazi F."/>
            <person name="Egholm M."/>
            <person name="Wing R.A."/>
        </authorList>
    </citation>
    <scope>NUCLEOTIDE SEQUENCE [LARGE SCALE GENOMIC DNA]</scope>
    <source>
        <strain evidence="1">cv. IRGC 105608</strain>
    </source>
</reference>
<dbReference type="PaxDb" id="65489-OBART07G21780.1"/>
<dbReference type="HOGENOM" id="CLU_154879_0_0_1"/>